<evidence type="ECO:0000313" key="1">
    <source>
        <dbReference type="EMBL" id="KAF4090977.1"/>
    </source>
</evidence>
<evidence type="ECO:0000313" key="2">
    <source>
        <dbReference type="Proteomes" id="UP000593565"/>
    </source>
</evidence>
<dbReference type="Proteomes" id="UP000593565">
    <property type="component" value="Unassembled WGS sequence"/>
</dbReference>
<dbReference type="AlphaFoldDB" id="A0A7J6B965"/>
<name>A0A7J6B965_AMEME</name>
<comment type="caution">
    <text evidence="1">The sequence shown here is derived from an EMBL/GenBank/DDBJ whole genome shotgun (WGS) entry which is preliminary data.</text>
</comment>
<organism evidence="1 2">
    <name type="scientific">Ameiurus melas</name>
    <name type="common">Black bullhead</name>
    <name type="synonym">Silurus melas</name>
    <dbReference type="NCBI Taxonomy" id="219545"/>
    <lineage>
        <taxon>Eukaryota</taxon>
        <taxon>Metazoa</taxon>
        <taxon>Chordata</taxon>
        <taxon>Craniata</taxon>
        <taxon>Vertebrata</taxon>
        <taxon>Euteleostomi</taxon>
        <taxon>Actinopterygii</taxon>
        <taxon>Neopterygii</taxon>
        <taxon>Teleostei</taxon>
        <taxon>Ostariophysi</taxon>
        <taxon>Siluriformes</taxon>
        <taxon>Ictaluridae</taxon>
        <taxon>Ameiurus</taxon>
    </lineage>
</organism>
<sequence length="114" mass="12361">MLEYSAYCLFRKLADTYDSLLSWLCKILSRFAVIIPPTLRVALGGSWCSISSQRCSLGLRSCLHGVHFILVAGEPGAYPREHRAQGGVHPGQGASPSQVSAVKTAFVVKKDKPT</sequence>
<dbReference type="EMBL" id="JAAGNN010000003">
    <property type="protein sequence ID" value="KAF4090977.1"/>
    <property type="molecule type" value="Genomic_DNA"/>
</dbReference>
<reference evidence="1 2" key="1">
    <citation type="submission" date="2020-02" db="EMBL/GenBank/DDBJ databases">
        <title>A chromosome-scale genome assembly of the black bullhead catfish (Ameiurus melas).</title>
        <authorList>
            <person name="Wen M."/>
            <person name="Zham M."/>
            <person name="Cabau C."/>
            <person name="Klopp C."/>
            <person name="Donnadieu C."/>
            <person name="Roques C."/>
            <person name="Bouchez O."/>
            <person name="Lampietro C."/>
            <person name="Jouanno E."/>
            <person name="Herpin A."/>
            <person name="Louis A."/>
            <person name="Berthelot C."/>
            <person name="Parey E."/>
            <person name="Roest-Crollius H."/>
            <person name="Braasch I."/>
            <person name="Postlethwait J."/>
            <person name="Robinson-Rechavi M."/>
            <person name="Echchiki A."/>
            <person name="Begum T."/>
            <person name="Montfort J."/>
            <person name="Schartl M."/>
            <person name="Bobe J."/>
            <person name="Guiguen Y."/>
        </authorList>
    </citation>
    <scope>NUCLEOTIDE SEQUENCE [LARGE SCALE GENOMIC DNA]</scope>
    <source>
        <strain evidence="1">M_S1</strain>
        <tissue evidence="1">Blood</tissue>
    </source>
</reference>
<keyword evidence="2" id="KW-1185">Reference proteome</keyword>
<protein>
    <submittedName>
        <fullName evidence="1">Uncharacterized protein</fullName>
    </submittedName>
</protein>
<proteinExistence type="predicted"/>
<accession>A0A7J6B965</accession>
<gene>
    <name evidence="1" type="ORF">AMELA_G00031840</name>
</gene>